<dbReference type="CDD" id="cd04301">
    <property type="entry name" value="NAT_SF"/>
    <property type="match status" value="1"/>
</dbReference>
<dbReference type="Pfam" id="PF18015">
    <property type="entry name" value="Acetyltransf_19"/>
    <property type="match status" value="1"/>
</dbReference>
<dbReference type="Gene3D" id="3.40.630.80">
    <property type="match status" value="1"/>
</dbReference>
<dbReference type="InterPro" id="IPR000182">
    <property type="entry name" value="GNAT_dom"/>
</dbReference>
<reference evidence="2 3" key="1">
    <citation type="submission" date="2017-10" db="EMBL/GenBank/DDBJ databases">
        <title>Effective Description of Clostridium neonatale sp. nov. linked to necrotizing enterocolitis in neonates and a clarification of species assignable to the genus Clostridium (Prazmowski 1880) emend. Lawson and Rainey 2016.</title>
        <authorList>
            <person name="Bernard K."/>
            <person name="Burdz T."/>
            <person name="Wiebe D."/>
            <person name="Balcewich B."/>
            <person name="Alfa M."/>
            <person name="Bernier A.-M."/>
        </authorList>
    </citation>
    <scope>NUCLEOTIDE SEQUENCE [LARGE SCALE GENOMIC DNA]</scope>
    <source>
        <strain evidence="2 3">LCDC99A005</strain>
    </source>
</reference>
<dbReference type="RefSeq" id="WP_058294456.1">
    <property type="nucleotide sequence ID" value="NZ_CAMRXG010000054.1"/>
</dbReference>
<keyword evidence="3" id="KW-1185">Reference proteome</keyword>
<organism evidence="2 3">
    <name type="scientific">Clostridium neonatale</name>
    <dbReference type="NCBI Taxonomy" id="137838"/>
    <lineage>
        <taxon>Bacteria</taxon>
        <taxon>Bacillati</taxon>
        <taxon>Bacillota</taxon>
        <taxon>Clostridia</taxon>
        <taxon>Eubacteriales</taxon>
        <taxon>Clostridiaceae</taxon>
        <taxon>Clostridium</taxon>
    </lineage>
</organism>
<dbReference type="STRING" id="137838.GCA_001458595_01580"/>
<dbReference type="GO" id="GO:0016747">
    <property type="term" value="F:acyltransferase activity, transferring groups other than amino-acyl groups"/>
    <property type="evidence" value="ECO:0007669"/>
    <property type="project" value="InterPro"/>
</dbReference>
<proteinExistence type="predicted"/>
<comment type="caution">
    <text evidence="2">The sequence shown here is derived from an EMBL/GenBank/DDBJ whole genome shotgun (WGS) entry which is preliminary data.</text>
</comment>
<keyword evidence="2" id="KW-0808">Transferase</keyword>
<dbReference type="EMBL" id="PDCJ01000001">
    <property type="protein sequence ID" value="PEG30284.1"/>
    <property type="molecule type" value="Genomic_DNA"/>
</dbReference>
<evidence type="ECO:0000259" key="1">
    <source>
        <dbReference type="PROSITE" id="PS51186"/>
    </source>
</evidence>
<feature type="domain" description="N-acetyltransferase" evidence="1">
    <location>
        <begin position="2"/>
        <end position="143"/>
    </location>
</feature>
<evidence type="ECO:0000313" key="2">
    <source>
        <dbReference type="EMBL" id="PEG30284.1"/>
    </source>
</evidence>
<evidence type="ECO:0000313" key="3">
    <source>
        <dbReference type="Proteomes" id="UP000220840"/>
    </source>
</evidence>
<dbReference type="PROSITE" id="PS51186">
    <property type="entry name" value="GNAT"/>
    <property type="match status" value="1"/>
</dbReference>
<dbReference type="SUPFAM" id="SSF55729">
    <property type="entry name" value="Acyl-CoA N-acyltransferases (Nat)"/>
    <property type="match status" value="2"/>
</dbReference>
<dbReference type="AlphaFoldDB" id="A0A2A7MEV4"/>
<dbReference type="InterPro" id="IPR040579">
    <property type="entry name" value="Acetyltransf_19"/>
</dbReference>
<dbReference type="InterPro" id="IPR016181">
    <property type="entry name" value="Acyl_CoA_acyltransferase"/>
</dbReference>
<dbReference type="Proteomes" id="UP000220840">
    <property type="component" value="Unassembled WGS sequence"/>
</dbReference>
<dbReference type="Gene3D" id="3.40.630.30">
    <property type="match status" value="1"/>
</dbReference>
<name>A0A2A7MEV4_9CLOT</name>
<accession>A0A2A7MEV4</accession>
<gene>
    <name evidence="2" type="ORF">CQ394_00710</name>
</gene>
<dbReference type="OrthoDB" id="7833882at2"/>
<sequence length="264" mass="30349">MIKFEKAIMNDFMEMVNSYIGTLTGVVDEFWEQHVIDGDFYIIKCDNSIIGFYTLFVEWDKKIYITSFYVSEKYTGLAQEAMKRIISDFTVEKAYVATCDEMFLSVCLDFHKEVCLQAYFFDGTIPHDVQPAEYAFECMKKVNVDEMPKIRELTGDFYDDLSDEGISLGEFELYRLVKDGETLGVGVMVPNKLQKGYAACGEIVLEQHRRKGVARSLQLNMAEICRRNGLIPIGGCWYGNIASKRTFDSCGRYSRTRLLNVTFM</sequence>
<protein>
    <submittedName>
        <fullName evidence="2">N-acetyltransferase</fullName>
    </submittedName>
</protein>